<comment type="caution">
    <text evidence="1">The sequence shown here is derived from an EMBL/GenBank/DDBJ whole genome shotgun (WGS) entry which is preliminary data.</text>
</comment>
<evidence type="ECO:0000313" key="2">
    <source>
        <dbReference type="Proteomes" id="UP000001077"/>
    </source>
</evidence>
<dbReference type="STRING" id="1094556.MCY_00869"/>
<dbReference type="AlphaFoldDB" id="J0QKF8"/>
<dbReference type="Proteomes" id="UP000001077">
    <property type="component" value="Unassembled WGS sequence"/>
</dbReference>
<keyword evidence="2" id="KW-1185">Reference proteome</keyword>
<proteinExistence type="predicted"/>
<organism evidence="1 2">
    <name type="scientific">Bartonella rattimassiliensis 15908</name>
    <dbReference type="NCBI Taxonomy" id="1094556"/>
    <lineage>
        <taxon>Bacteria</taxon>
        <taxon>Pseudomonadati</taxon>
        <taxon>Pseudomonadota</taxon>
        <taxon>Alphaproteobacteria</taxon>
        <taxon>Hyphomicrobiales</taxon>
        <taxon>Bartonellaceae</taxon>
        <taxon>Bartonella</taxon>
    </lineage>
</organism>
<protein>
    <submittedName>
        <fullName evidence="1">Uncharacterized protein</fullName>
    </submittedName>
</protein>
<sequence>MKITPFDASEFFKTTKYFKELLQDALETKNSGYIYMY</sequence>
<evidence type="ECO:0000313" key="1">
    <source>
        <dbReference type="EMBL" id="EJF86086.1"/>
    </source>
</evidence>
<dbReference type="HOGENOM" id="CLU_3340641_0_0_5"/>
<accession>J0QKF8</accession>
<dbReference type="PATRIC" id="fig|1094556.3.peg.996"/>
<dbReference type="EMBL" id="AILY01000018">
    <property type="protein sequence ID" value="EJF86086.1"/>
    <property type="molecule type" value="Genomic_DNA"/>
</dbReference>
<name>J0QKF8_9HYPH</name>
<reference evidence="1 2" key="1">
    <citation type="submission" date="2012-03" db="EMBL/GenBank/DDBJ databases">
        <title>The Genome Sequence of Bartonella rattimassiliensis 15908.</title>
        <authorList>
            <consortium name="The Broad Institute Genome Sequencing Platform"/>
            <consortium name="The Broad Institute Genome Sequencing Center for Infectious Disease"/>
            <person name="Feldgarden M."/>
            <person name="Kirby J."/>
            <person name="Kosoy M."/>
            <person name="Birtles R."/>
            <person name="Probert W.S."/>
            <person name="Chiaraviglio L."/>
            <person name="Young S.K."/>
            <person name="Zeng Q."/>
            <person name="Gargeya S."/>
            <person name="Fitzgerald M."/>
            <person name="Haas B."/>
            <person name="Abouelleil A."/>
            <person name="Alvarado L."/>
            <person name="Arachchi H.M."/>
            <person name="Berlin A."/>
            <person name="Chapman S.B."/>
            <person name="Gearin G."/>
            <person name="Goldberg J."/>
            <person name="Griggs A."/>
            <person name="Gujja S."/>
            <person name="Hansen M."/>
            <person name="Heiman D."/>
            <person name="Howarth C."/>
            <person name="Larimer J."/>
            <person name="Lui A."/>
            <person name="MacDonald P.J.P."/>
            <person name="McCowen C."/>
            <person name="Montmayeur A."/>
            <person name="Murphy C."/>
            <person name="Neiman D."/>
            <person name="Pearson M."/>
            <person name="Priest M."/>
            <person name="Roberts A."/>
            <person name="Saif S."/>
            <person name="Shea T."/>
            <person name="Sisk P."/>
            <person name="Stolte C."/>
            <person name="Sykes S."/>
            <person name="Wortman J."/>
            <person name="Nusbaum C."/>
            <person name="Birren B."/>
        </authorList>
    </citation>
    <scope>NUCLEOTIDE SEQUENCE [LARGE SCALE GENOMIC DNA]</scope>
    <source>
        <strain evidence="1 2">15908</strain>
    </source>
</reference>
<gene>
    <name evidence="1" type="ORF">MCY_00869</name>
</gene>